<name>A0A0D9WDH0_9ORYZ</name>
<sequence length="71" mass="7985">MFERRLPFFGCGIGWCWFLVPLDLVRCSYSLLLQVLQPGSSRATRTCCFCCSGKSFVCPVLNALLKKQSCV</sequence>
<dbReference type="EnsemblPlants" id="LPERR05G04800.2">
    <property type="protein sequence ID" value="LPERR05G04800.2"/>
    <property type="gene ID" value="LPERR05G04800"/>
</dbReference>
<proteinExistence type="predicted"/>
<dbReference type="Proteomes" id="UP000032180">
    <property type="component" value="Chromosome 5"/>
</dbReference>
<accession>A0A0D9WDH0</accession>
<organism evidence="1 2">
    <name type="scientific">Leersia perrieri</name>
    <dbReference type="NCBI Taxonomy" id="77586"/>
    <lineage>
        <taxon>Eukaryota</taxon>
        <taxon>Viridiplantae</taxon>
        <taxon>Streptophyta</taxon>
        <taxon>Embryophyta</taxon>
        <taxon>Tracheophyta</taxon>
        <taxon>Spermatophyta</taxon>
        <taxon>Magnoliopsida</taxon>
        <taxon>Liliopsida</taxon>
        <taxon>Poales</taxon>
        <taxon>Poaceae</taxon>
        <taxon>BOP clade</taxon>
        <taxon>Oryzoideae</taxon>
        <taxon>Oryzeae</taxon>
        <taxon>Oryzinae</taxon>
        <taxon>Leersia</taxon>
    </lineage>
</organism>
<dbReference type="AlphaFoldDB" id="A0A0D9WDH0"/>
<dbReference type="HOGENOM" id="CLU_2743667_0_0_1"/>
<evidence type="ECO:0000313" key="1">
    <source>
        <dbReference type="EnsemblPlants" id="LPERR05G04800.2"/>
    </source>
</evidence>
<reference evidence="1" key="3">
    <citation type="submission" date="2015-04" db="UniProtKB">
        <authorList>
            <consortium name="EnsemblPlants"/>
        </authorList>
    </citation>
    <scope>IDENTIFICATION</scope>
</reference>
<keyword evidence="2" id="KW-1185">Reference proteome</keyword>
<dbReference type="Gramene" id="LPERR05G04800.2">
    <property type="protein sequence ID" value="LPERR05G04800.2"/>
    <property type="gene ID" value="LPERR05G04800"/>
</dbReference>
<protein>
    <submittedName>
        <fullName evidence="1">Uncharacterized protein</fullName>
    </submittedName>
</protein>
<reference evidence="2" key="2">
    <citation type="submission" date="2013-12" db="EMBL/GenBank/DDBJ databases">
        <authorList>
            <person name="Yu Y."/>
            <person name="Lee S."/>
            <person name="de Baynast K."/>
            <person name="Wissotski M."/>
            <person name="Liu L."/>
            <person name="Talag J."/>
            <person name="Goicoechea J."/>
            <person name="Angelova A."/>
            <person name="Jetty R."/>
            <person name="Kudrna D."/>
            <person name="Golser W."/>
            <person name="Rivera L."/>
            <person name="Zhang J."/>
            <person name="Wing R."/>
        </authorList>
    </citation>
    <scope>NUCLEOTIDE SEQUENCE</scope>
</reference>
<reference evidence="1 2" key="1">
    <citation type="submission" date="2012-08" db="EMBL/GenBank/DDBJ databases">
        <title>Oryza genome evolution.</title>
        <authorList>
            <person name="Wing R.A."/>
        </authorList>
    </citation>
    <scope>NUCLEOTIDE SEQUENCE</scope>
</reference>
<evidence type="ECO:0000313" key="2">
    <source>
        <dbReference type="Proteomes" id="UP000032180"/>
    </source>
</evidence>